<comment type="caution">
    <text evidence="2">The sequence shown here is derived from an EMBL/GenBank/DDBJ whole genome shotgun (WGS) entry which is preliminary data.</text>
</comment>
<dbReference type="Pfam" id="PF17881">
    <property type="entry name" value="TseB"/>
    <property type="match status" value="1"/>
</dbReference>
<name>V6Q7B5_9ENTE</name>
<gene>
    <name evidence="2" type="ORF">T233_00205</name>
</gene>
<proteinExistence type="predicted"/>
<dbReference type="Proteomes" id="UP000018126">
    <property type="component" value="Unassembled WGS sequence"/>
</dbReference>
<evidence type="ECO:0000313" key="2">
    <source>
        <dbReference type="EMBL" id="EST90667.1"/>
    </source>
</evidence>
<keyword evidence="3" id="KW-1185">Reference proteome</keyword>
<dbReference type="EMBL" id="AYSH01000003">
    <property type="protein sequence ID" value="EST90667.1"/>
    <property type="molecule type" value="Genomic_DNA"/>
</dbReference>
<evidence type="ECO:0000259" key="1">
    <source>
        <dbReference type="Pfam" id="PF17881"/>
    </source>
</evidence>
<protein>
    <recommendedName>
        <fullName evidence="1">Cell wall elongation regulator TseB-like domain-containing protein</fullName>
    </recommendedName>
</protein>
<evidence type="ECO:0000313" key="3">
    <source>
        <dbReference type="Proteomes" id="UP000018126"/>
    </source>
</evidence>
<dbReference type="RefSeq" id="WP_023605562.1">
    <property type="nucleotide sequence ID" value="NZ_AYSH01000003.1"/>
</dbReference>
<dbReference type="GeneID" id="72384555"/>
<organism evidence="2 3">
    <name type="scientific">Vagococcus lutrae LBD1</name>
    <dbReference type="NCBI Taxonomy" id="1408226"/>
    <lineage>
        <taxon>Bacteria</taxon>
        <taxon>Bacillati</taxon>
        <taxon>Bacillota</taxon>
        <taxon>Bacilli</taxon>
        <taxon>Lactobacillales</taxon>
        <taxon>Enterococcaceae</taxon>
        <taxon>Vagococcus</taxon>
    </lineage>
</organism>
<accession>V6Q7B5</accession>
<dbReference type="InterPro" id="IPR041401">
    <property type="entry name" value="TseB-like_dom"/>
</dbReference>
<dbReference type="InterPro" id="IPR046350">
    <property type="entry name" value="Cystatin_sf"/>
</dbReference>
<dbReference type="SUPFAM" id="SSF54403">
    <property type="entry name" value="Cystatin/monellin"/>
    <property type="match status" value="2"/>
</dbReference>
<reference evidence="2 3" key="1">
    <citation type="journal article" date="2013" name="Genome Announc.">
        <title>High-Quality Draft Genome Sequence of Vagococcus lutrae Strain LBD1, Isolated from the Largemouth Bass Micropterus salmoides.</title>
        <authorList>
            <person name="Lebreton F."/>
            <person name="Valentino M.D."/>
            <person name="Duncan L.B."/>
            <person name="Zeng Q."/>
            <person name="Manson McGuire A."/>
            <person name="Earl A.M."/>
            <person name="Gilmore M.S."/>
        </authorList>
    </citation>
    <scope>NUCLEOTIDE SEQUENCE [LARGE SCALE GENOMIC DNA]</scope>
    <source>
        <strain evidence="2 3">LBD1</strain>
    </source>
</reference>
<dbReference type="eggNOG" id="COG5353">
    <property type="taxonomic scope" value="Bacteria"/>
</dbReference>
<dbReference type="AlphaFoldDB" id="V6Q7B5"/>
<dbReference type="STRING" id="1408226.T233_00205"/>
<sequence length="157" mass="18526">MKKTMTFISVMLSLFILFSTVFYVRAQRPYRQAKQEAIEVAQAHTNLKHVDKFYWYNREEDYFSLLGRSEKGEKMYVIIPKSGEKIQLLDPEKGLSEYEALKLVEDEFKPHKLLKATIGLHRDIPTWEVVTQNKDKSLNYYLINFEDGQLQTVLENV</sequence>
<feature type="domain" description="Cell wall elongation regulator TseB-like" evidence="1">
    <location>
        <begin position="36"/>
        <end position="80"/>
    </location>
</feature>
<dbReference type="Gene3D" id="3.10.450.40">
    <property type="match status" value="2"/>
</dbReference>